<dbReference type="HOGENOM" id="CLU_102944_1_0_6"/>
<protein>
    <submittedName>
        <fullName evidence="2">Uncharacterized protein conserved in bacteria</fullName>
    </submittedName>
</protein>
<dbReference type="STRING" id="349521.HCH_04250"/>
<dbReference type="Gene3D" id="3.10.450.40">
    <property type="match status" value="1"/>
</dbReference>
<evidence type="ECO:0000313" key="2">
    <source>
        <dbReference type="EMBL" id="ABC30957.1"/>
    </source>
</evidence>
<dbReference type="EMBL" id="CP000155">
    <property type="protein sequence ID" value="ABC30957.1"/>
    <property type="molecule type" value="Genomic_DNA"/>
</dbReference>
<dbReference type="SUPFAM" id="SSF160719">
    <property type="entry name" value="gpW/gp25-like"/>
    <property type="match status" value="1"/>
</dbReference>
<dbReference type="InterPro" id="IPR007048">
    <property type="entry name" value="IraD/Gp25-like"/>
</dbReference>
<dbReference type="OrthoDB" id="119583at2"/>
<name>Q2SEG7_HAHCH</name>
<accession>Q2SEG7</accession>
<dbReference type="NCBIfam" id="TIGR03357">
    <property type="entry name" value="VI_zyme"/>
    <property type="match status" value="1"/>
</dbReference>
<dbReference type="InterPro" id="IPR053176">
    <property type="entry name" value="T6SS_TssE1-like"/>
</dbReference>
<dbReference type="PANTHER" id="PTHR38595:SF1">
    <property type="entry name" value="TYPE VI SECRETION SYSTEM COMPONENT TSSE1"/>
    <property type="match status" value="1"/>
</dbReference>
<dbReference type="KEGG" id="hch:HCH_04250"/>
<evidence type="ECO:0000259" key="1">
    <source>
        <dbReference type="Pfam" id="PF04965"/>
    </source>
</evidence>
<evidence type="ECO:0000313" key="3">
    <source>
        <dbReference type="Proteomes" id="UP000000238"/>
    </source>
</evidence>
<dbReference type="Proteomes" id="UP000000238">
    <property type="component" value="Chromosome"/>
</dbReference>
<dbReference type="Pfam" id="PF04965">
    <property type="entry name" value="GPW_gp25"/>
    <property type="match status" value="1"/>
</dbReference>
<dbReference type="PANTHER" id="PTHR38595">
    <property type="entry name" value="CYTOPLASMIC PROTEIN-RELATED"/>
    <property type="match status" value="1"/>
</dbReference>
<sequence length="163" mass="18840">MTKISKSQKLRPSVLDRLIDERPDLKVEPEKNRHQVLNELRESVRRDLEDLLNTRYRPISASDNLRQLDESLINYGLPDLHTINFLSAEGKSQFCRTVEQHIAMFEPRFKSVRVITLDEDWAEGATLHFRIEAVLFAEPAPEEISFDSSLEPISAIVNVQEAR</sequence>
<dbReference type="InterPro" id="IPR017737">
    <property type="entry name" value="TssE1-like"/>
</dbReference>
<dbReference type="eggNOG" id="COG3518">
    <property type="taxonomic scope" value="Bacteria"/>
</dbReference>
<feature type="domain" description="IraD/Gp25-like" evidence="1">
    <location>
        <begin position="39"/>
        <end position="139"/>
    </location>
</feature>
<gene>
    <name evidence="2" type="ordered locus">HCH_04250</name>
</gene>
<organism evidence="2 3">
    <name type="scientific">Hahella chejuensis (strain KCTC 2396)</name>
    <dbReference type="NCBI Taxonomy" id="349521"/>
    <lineage>
        <taxon>Bacteria</taxon>
        <taxon>Pseudomonadati</taxon>
        <taxon>Pseudomonadota</taxon>
        <taxon>Gammaproteobacteria</taxon>
        <taxon>Oceanospirillales</taxon>
        <taxon>Hahellaceae</taxon>
        <taxon>Hahella</taxon>
    </lineage>
</organism>
<dbReference type="AlphaFoldDB" id="Q2SEG7"/>
<proteinExistence type="predicted"/>
<keyword evidence="3" id="KW-1185">Reference proteome</keyword>
<dbReference type="RefSeq" id="WP_011398024.1">
    <property type="nucleotide sequence ID" value="NC_007645.1"/>
</dbReference>
<reference evidence="2 3" key="1">
    <citation type="journal article" date="2005" name="Nucleic Acids Res.">
        <title>Genomic blueprint of Hahella chejuensis, a marine microbe producing an algicidal agent.</title>
        <authorList>
            <person name="Jeong H."/>
            <person name="Yim J.H."/>
            <person name="Lee C."/>
            <person name="Choi S.-H."/>
            <person name="Park Y.K."/>
            <person name="Yoon S.H."/>
            <person name="Hur C.-G."/>
            <person name="Kang H.-Y."/>
            <person name="Kim D."/>
            <person name="Lee H.H."/>
            <person name="Park K.H."/>
            <person name="Park S.-H."/>
            <person name="Park H.-S."/>
            <person name="Lee H.K."/>
            <person name="Oh T.K."/>
            <person name="Kim J.F."/>
        </authorList>
    </citation>
    <scope>NUCLEOTIDE SEQUENCE [LARGE SCALE GENOMIC DNA]</scope>
    <source>
        <strain evidence="2 3">KCTC 2396</strain>
    </source>
</reference>